<protein>
    <submittedName>
        <fullName evidence="1">Uncharacterized protein</fullName>
    </submittedName>
</protein>
<comment type="caution">
    <text evidence="1">The sequence shown here is derived from an EMBL/GenBank/DDBJ whole genome shotgun (WGS) entry which is preliminary data.</text>
</comment>
<dbReference type="AlphaFoldDB" id="A0A016TXP1"/>
<name>A0A016TXP1_9BILA</name>
<reference evidence="2" key="1">
    <citation type="journal article" date="2015" name="Nat. Genet.">
        <title>The genome and transcriptome of the zoonotic hookworm Ancylostoma ceylanicum identify infection-specific gene families.</title>
        <authorList>
            <person name="Schwarz E.M."/>
            <person name="Hu Y."/>
            <person name="Antoshechkin I."/>
            <person name="Miller M.M."/>
            <person name="Sternberg P.W."/>
            <person name="Aroian R.V."/>
        </authorList>
    </citation>
    <scope>NUCLEOTIDE SEQUENCE</scope>
    <source>
        <strain evidence="2">HY135</strain>
    </source>
</reference>
<dbReference type="Proteomes" id="UP000024635">
    <property type="component" value="Unassembled WGS sequence"/>
</dbReference>
<accession>A0A016TXP1</accession>
<dbReference type="EMBL" id="JARK01001404">
    <property type="protein sequence ID" value="EYC07834.1"/>
    <property type="molecule type" value="Genomic_DNA"/>
</dbReference>
<sequence>MGSSDCRGGGRIVAAKEVEPQKLSLGEKIHPLSFLAVRCWVPPRQKVRKLLSPDPCRSTDTARSSVYA</sequence>
<evidence type="ECO:0000313" key="1">
    <source>
        <dbReference type="EMBL" id="EYC07834.1"/>
    </source>
</evidence>
<proteinExistence type="predicted"/>
<gene>
    <name evidence="1" type="primary">Acey_s0068.g156</name>
    <name evidence="1" type="ORF">Y032_0068g156</name>
</gene>
<organism evidence="1 2">
    <name type="scientific">Ancylostoma ceylanicum</name>
    <dbReference type="NCBI Taxonomy" id="53326"/>
    <lineage>
        <taxon>Eukaryota</taxon>
        <taxon>Metazoa</taxon>
        <taxon>Ecdysozoa</taxon>
        <taxon>Nematoda</taxon>
        <taxon>Chromadorea</taxon>
        <taxon>Rhabditida</taxon>
        <taxon>Rhabditina</taxon>
        <taxon>Rhabditomorpha</taxon>
        <taxon>Strongyloidea</taxon>
        <taxon>Ancylostomatidae</taxon>
        <taxon>Ancylostomatinae</taxon>
        <taxon>Ancylostoma</taxon>
    </lineage>
</organism>
<keyword evidence="2" id="KW-1185">Reference proteome</keyword>
<evidence type="ECO:0000313" key="2">
    <source>
        <dbReference type="Proteomes" id="UP000024635"/>
    </source>
</evidence>